<dbReference type="Gene3D" id="1.10.3330.10">
    <property type="entry name" value="Oxo-4-hydroxy-4-carboxy-5-ureidoimidazoline decarboxylase"/>
    <property type="match status" value="1"/>
</dbReference>
<dbReference type="EMBL" id="CANTFL010001207">
    <property type="protein sequence ID" value="CAI5733574.1"/>
    <property type="molecule type" value="Genomic_DNA"/>
</dbReference>
<keyword evidence="4" id="KW-0659">Purine metabolism</keyword>
<comment type="pathway">
    <text evidence="2">Purine metabolism; urate degradation; (S)-allantoin from urate: step 3/3.</text>
</comment>
<gene>
    <name evidence="8" type="ORF">HBR001_LOCUS5886</name>
</gene>
<proteinExistence type="predicted"/>
<dbReference type="PANTHER" id="PTHR43466:SF1">
    <property type="entry name" value="2-OXO-4-HYDROXY-4-CARBOXY-5-UREIDOIMIDAZOLINE DECARBOXYLASE-RELATED"/>
    <property type="match status" value="1"/>
</dbReference>
<protein>
    <recommendedName>
        <fullName evidence="3">2-oxo-4-hydroxy-4-carboxy-5-ureidoimidazoline decarboxylase</fullName>
        <ecNumber evidence="3">4.1.1.97</ecNumber>
    </recommendedName>
</protein>
<evidence type="ECO:0000256" key="2">
    <source>
        <dbReference type="ARBA" id="ARBA00004754"/>
    </source>
</evidence>
<evidence type="ECO:0000256" key="3">
    <source>
        <dbReference type="ARBA" id="ARBA00012257"/>
    </source>
</evidence>
<dbReference type="GO" id="GO:0006144">
    <property type="term" value="P:purine nucleobase metabolic process"/>
    <property type="evidence" value="ECO:0007669"/>
    <property type="project" value="UniProtKB-KW"/>
</dbReference>
<dbReference type="GO" id="GO:0005777">
    <property type="term" value="C:peroxisome"/>
    <property type="evidence" value="ECO:0007669"/>
    <property type="project" value="TreeGrafter"/>
</dbReference>
<dbReference type="InterPro" id="IPR018020">
    <property type="entry name" value="OHCU_decarboxylase"/>
</dbReference>
<evidence type="ECO:0000256" key="6">
    <source>
        <dbReference type="ARBA" id="ARBA00023239"/>
    </source>
</evidence>
<sequence>MDLSILNDAAAASKAENRSSQFGQKLLQCCSSRRWVTEMVTKFPVRDIEELYQAADAADAALTRDDWLEAFAAHPKATKDADEDLLDRFEELNDAYYNKFGYIYIVCATGKTAPEMLRILEYRMENGVEEELAVAAAEQSKITKLRLKKLIQG</sequence>
<dbReference type="Proteomes" id="UP001162031">
    <property type="component" value="Unassembled WGS sequence"/>
</dbReference>
<feature type="domain" description="Oxo-4-hydroxy-4-carboxy-5-ureidoimidazoline decarboxylase" evidence="7">
    <location>
        <begin position="20"/>
        <end position="76"/>
    </location>
</feature>
<dbReference type="EC" id="4.1.1.97" evidence="3"/>
<evidence type="ECO:0000256" key="5">
    <source>
        <dbReference type="ARBA" id="ARBA00022793"/>
    </source>
</evidence>
<evidence type="ECO:0000313" key="8">
    <source>
        <dbReference type="EMBL" id="CAI5733574.1"/>
    </source>
</evidence>
<dbReference type="GO" id="GO:0019628">
    <property type="term" value="P:urate catabolic process"/>
    <property type="evidence" value="ECO:0007669"/>
    <property type="project" value="TreeGrafter"/>
</dbReference>
<dbReference type="AlphaFoldDB" id="A0AAV0U9W6"/>
<comment type="catalytic activity">
    <reaction evidence="1">
        <text>5-hydroxy-2-oxo-4-ureido-2,5-dihydro-1H-imidazole-5-carboxylate + H(+) = (S)-allantoin + CO2</text>
        <dbReference type="Rhea" id="RHEA:26301"/>
        <dbReference type="ChEBI" id="CHEBI:15378"/>
        <dbReference type="ChEBI" id="CHEBI:15678"/>
        <dbReference type="ChEBI" id="CHEBI:16526"/>
        <dbReference type="ChEBI" id="CHEBI:58639"/>
        <dbReference type="EC" id="4.1.1.97"/>
    </reaction>
</comment>
<evidence type="ECO:0000256" key="1">
    <source>
        <dbReference type="ARBA" id="ARBA00001163"/>
    </source>
</evidence>
<evidence type="ECO:0000313" key="9">
    <source>
        <dbReference type="Proteomes" id="UP001162031"/>
    </source>
</evidence>
<feature type="domain" description="Oxo-4-hydroxy-4-carboxy-5-ureidoimidazoline decarboxylase" evidence="7">
    <location>
        <begin position="80"/>
        <end position="148"/>
    </location>
</feature>
<keyword evidence="5" id="KW-0210">Decarboxylase</keyword>
<evidence type="ECO:0000256" key="4">
    <source>
        <dbReference type="ARBA" id="ARBA00022631"/>
    </source>
</evidence>
<dbReference type="Pfam" id="PF09349">
    <property type="entry name" value="OHCU_decarbox"/>
    <property type="match status" value="2"/>
</dbReference>
<reference evidence="8" key="1">
    <citation type="submission" date="2022-12" db="EMBL/GenBank/DDBJ databases">
        <authorList>
            <person name="Webb A."/>
        </authorList>
    </citation>
    <scope>NUCLEOTIDE SEQUENCE</scope>
    <source>
        <strain evidence="8">Hp1</strain>
    </source>
</reference>
<evidence type="ECO:0000259" key="7">
    <source>
        <dbReference type="Pfam" id="PF09349"/>
    </source>
</evidence>
<dbReference type="SUPFAM" id="SSF158694">
    <property type="entry name" value="UraD-Like"/>
    <property type="match status" value="1"/>
</dbReference>
<accession>A0AAV0U9W6</accession>
<dbReference type="InterPro" id="IPR036778">
    <property type="entry name" value="OHCU_decarboxylase_sf"/>
</dbReference>
<name>A0AAV0U9W6_HYABA</name>
<organism evidence="8 9">
    <name type="scientific">Hyaloperonospora brassicae</name>
    <name type="common">Brassica downy mildew</name>
    <name type="synonym">Peronospora brassicae</name>
    <dbReference type="NCBI Taxonomy" id="162125"/>
    <lineage>
        <taxon>Eukaryota</taxon>
        <taxon>Sar</taxon>
        <taxon>Stramenopiles</taxon>
        <taxon>Oomycota</taxon>
        <taxon>Peronosporomycetes</taxon>
        <taxon>Peronosporales</taxon>
        <taxon>Peronosporaceae</taxon>
        <taxon>Hyaloperonospora</taxon>
    </lineage>
</organism>
<keyword evidence="9" id="KW-1185">Reference proteome</keyword>
<dbReference type="PANTHER" id="PTHR43466">
    <property type="entry name" value="2-OXO-4-HYDROXY-4-CARBOXY-5-UREIDOIMIDAZOLINE DECARBOXYLASE-RELATED"/>
    <property type="match status" value="1"/>
</dbReference>
<keyword evidence="6" id="KW-0456">Lyase</keyword>
<dbReference type="GO" id="GO:0051997">
    <property type="term" value="F:2-oxo-4-hydroxy-4-carboxy-5-ureidoimidazoline decarboxylase activity"/>
    <property type="evidence" value="ECO:0007669"/>
    <property type="project" value="UniProtKB-EC"/>
</dbReference>
<comment type="caution">
    <text evidence="8">The sequence shown here is derived from an EMBL/GenBank/DDBJ whole genome shotgun (WGS) entry which is preliminary data.</text>
</comment>